<gene>
    <name evidence="1" type="ORF">GHJ91_32520</name>
</gene>
<dbReference type="Gene3D" id="4.10.410.40">
    <property type="match status" value="1"/>
</dbReference>
<accession>A0A6G1WV53</accession>
<name>A0A6G1WV53_9HYPH</name>
<proteinExistence type="predicted"/>
<dbReference type="RefSeq" id="WP_127587486.1">
    <property type="nucleotide sequence ID" value="NZ_RPJY01000046.1"/>
</dbReference>
<dbReference type="EMBL" id="WISB01000218">
    <property type="protein sequence ID" value="MQW73638.1"/>
    <property type="molecule type" value="Genomic_DNA"/>
</dbReference>
<comment type="caution">
    <text evidence="1">The sequence shown here is derived from an EMBL/GenBank/DDBJ whole genome shotgun (WGS) entry which is preliminary data.</text>
</comment>
<sequence>MAQLYPVAGAKIYIGAAVNDVPDDADIVESLFSSVTFTEIKGWQTMGAIGDAAALITESIISSGRDLKAKGTRNAGSMQNNFIILPNDAGQIAMIAAEATDYNYPFKLAFDDAPPAKTSIVTITVATPGVISWNAHGLAAGTPVKFSTTGALPTGLTAGTTYYVVSPSANDFQVAATPGGAAIATSGTQSGTHTATTVPTGTIKYFYGIVMTAQENGGGANTARLLQGNVEINSAVLTVAPAGGA</sequence>
<dbReference type="AlphaFoldDB" id="A0A6G1WV53"/>
<organism evidence="1">
    <name type="scientific">Sinorhizobium medicae</name>
    <dbReference type="NCBI Taxonomy" id="110321"/>
    <lineage>
        <taxon>Bacteria</taxon>
        <taxon>Pseudomonadati</taxon>
        <taxon>Pseudomonadota</taxon>
        <taxon>Alphaproteobacteria</taxon>
        <taxon>Hyphomicrobiales</taxon>
        <taxon>Rhizobiaceae</taxon>
        <taxon>Sinorhizobium/Ensifer group</taxon>
        <taxon>Sinorhizobium</taxon>
    </lineage>
</organism>
<evidence type="ECO:0000313" key="1">
    <source>
        <dbReference type="EMBL" id="MQW73638.1"/>
    </source>
</evidence>
<reference evidence="1" key="1">
    <citation type="journal article" date="2013" name="Genome Biol.">
        <title>Comparative genomics of the core and accessory genomes of 48 Sinorhizobium strains comprising five genospecies.</title>
        <authorList>
            <person name="Sugawara M."/>
            <person name="Epstein B."/>
            <person name="Badgley B.D."/>
            <person name="Unno T."/>
            <person name="Xu L."/>
            <person name="Reese J."/>
            <person name="Gyaneshwar P."/>
            <person name="Denny R."/>
            <person name="Mudge J."/>
            <person name="Bharti A.K."/>
            <person name="Farmer A.D."/>
            <person name="May G.D."/>
            <person name="Woodward J.E."/>
            <person name="Medigue C."/>
            <person name="Vallenet D."/>
            <person name="Lajus A."/>
            <person name="Rouy Z."/>
            <person name="Martinez-Vaz B."/>
            <person name="Tiffin P."/>
            <person name="Young N.D."/>
            <person name="Sadowsky M.J."/>
        </authorList>
    </citation>
    <scope>NUCLEOTIDE SEQUENCE</scope>
    <source>
        <strain evidence="1">M1</strain>
    </source>
</reference>
<protein>
    <submittedName>
        <fullName evidence="1">Uncharacterized protein</fullName>
    </submittedName>
</protein>